<proteinExistence type="predicted"/>
<sequence>MASPEGAACPKASSPALAPASGLVAFPIWLRNEPQGSFAKPTGCLPGRDRDPVWLARGGCSSKAEASFLLPLPAGIAAFTLTSLRTIFKQAGLHSA</sequence>
<dbReference type="AlphaFoldDB" id="A0A074MCX4"/>
<keyword evidence="2" id="KW-1185">Reference proteome</keyword>
<organism evidence="1 2">
    <name type="scientific">Erythrobacter litoralis</name>
    <dbReference type="NCBI Taxonomy" id="39960"/>
    <lineage>
        <taxon>Bacteria</taxon>
        <taxon>Pseudomonadati</taxon>
        <taxon>Pseudomonadota</taxon>
        <taxon>Alphaproteobacteria</taxon>
        <taxon>Sphingomonadales</taxon>
        <taxon>Erythrobacteraceae</taxon>
        <taxon>Erythrobacter/Porphyrobacter group</taxon>
        <taxon>Erythrobacter</taxon>
    </lineage>
</organism>
<evidence type="ECO:0000313" key="1">
    <source>
        <dbReference type="EMBL" id="KEO92641.1"/>
    </source>
</evidence>
<dbReference type="Proteomes" id="UP000027866">
    <property type="component" value="Unassembled WGS sequence"/>
</dbReference>
<dbReference type="RefSeq" id="WP_069297476.1">
    <property type="nucleotide sequence ID" value="NZ_CP017057.1"/>
</dbReference>
<evidence type="ECO:0000313" key="2">
    <source>
        <dbReference type="Proteomes" id="UP000027866"/>
    </source>
</evidence>
<dbReference type="EMBL" id="JMIX01000009">
    <property type="protein sequence ID" value="KEO92641.1"/>
    <property type="molecule type" value="Genomic_DNA"/>
</dbReference>
<comment type="caution">
    <text evidence="1">The sequence shown here is derived from an EMBL/GenBank/DDBJ whole genome shotgun (WGS) entry which is preliminary data.</text>
</comment>
<gene>
    <name evidence="1" type="ORF">EH32_15400</name>
</gene>
<protein>
    <submittedName>
        <fullName evidence="1">Uncharacterized protein</fullName>
    </submittedName>
</protein>
<name>A0A074MCX4_9SPHN</name>
<reference evidence="1 2" key="1">
    <citation type="submission" date="2014-04" db="EMBL/GenBank/DDBJ databases">
        <title>A comprehensive comparison of genomes of Erythrobacter spp. Strains.</title>
        <authorList>
            <person name="Zheng Q."/>
        </authorList>
    </citation>
    <scope>NUCLEOTIDE SEQUENCE [LARGE SCALE GENOMIC DNA]</scope>
    <source>
        <strain evidence="1 2">DSM 8509</strain>
    </source>
</reference>
<accession>A0A074MCX4</accession>